<name>A0AA97D8Q4_9FIRM</name>
<keyword evidence="10" id="KW-1185">Reference proteome</keyword>
<dbReference type="Proteomes" id="UP001300604">
    <property type="component" value="Chromosome"/>
</dbReference>
<evidence type="ECO:0000256" key="6">
    <source>
        <dbReference type="ARBA" id="ARBA00023136"/>
    </source>
</evidence>
<feature type="transmembrane region" description="Helical" evidence="7">
    <location>
        <begin position="304"/>
        <end position="324"/>
    </location>
</feature>
<reference evidence="9 10" key="2">
    <citation type="submission" date="2024-06" db="EMBL/GenBank/DDBJ databases">
        <title>Caproicibacterium argilliputei sp. nov, a novel caproic acid producing anaerobic bacterium isolated from pit mud.</title>
        <authorList>
            <person name="Xia S."/>
        </authorList>
    </citation>
    <scope>NUCLEOTIDE SEQUENCE [LARGE SCALE GENOMIC DNA]</scope>
    <source>
        <strain evidence="9 10">ZCY20-5</strain>
    </source>
</reference>
<dbReference type="Pfam" id="PF00528">
    <property type="entry name" value="BPD_transp_1"/>
    <property type="match status" value="1"/>
</dbReference>
<dbReference type="Gene3D" id="1.10.3720.10">
    <property type="entry name" value="MetI-like"/>
    <property type="match status" value="1"/>
</dbReference>
<proteinExistence type="inferred from homology"/>
<dbReference type="EMBL" id="CP135996">
    <property type="protein sequence ID" value="WOC31537.1"/>
    <property type="molecule type" value="Genomic_DNA"/>
</dbReference>
<evidence type="ECO:0000256" key="2">
    <source>
        <dbReference type="ARBA" id="ARBA00022448"/>
    </source>
</evidence>
<feature type="transmembrane region" description="Helical" evidence="7">
    <location>
        <begin position="144"/>
        <end position="165"/>
    </location>
</feature>
<comment type="subcellular location">
    <subcellularLocation>
        <location evidence="1 7">Cell membrane</location>
        <topology evidence="1 7">Multi-pass membrane protein</topology>
    </subcellularLocation>
</comment>
<keyword evidence="6 7" id="KW-0472">Membrane</keyword>
<protein>
    <submittedName>
        <fullName evidence="9">Carbohydrate ABC transporter permease</fullName>
    </submittedName>
</protein>
<evidence type="ECO:0000256" key="5">
    <source>
        <dbReference type="ARBA" id="ARBA00022989"/>
    </source>
</evidence>
<dbReference type="PROSITE" id="PS50928">
    <property type="entry name" value="ABC_TM1"/>
    <property type="match status" value="1"/>
</dbReference>
<dbReference type="PANTHER" id="PTHR43744">
    <property type="entry name" value="ABC TRANSPORTER PERMEASE PROTEIN MG189-RELATED-RELATED"/>
    <property type="match status" value="1"/>
</dbReference>
<evidence type="ECO:0000256" key="3">
    <source>
        <dbReference type="ARBA" id="ARBA00022475"/>
    </source>
</evidence>
<dbReference type="InterPro" id="IPR000515">
    <property type="entry name" value="MetI-like"/>
</dbReference>
<dbReference type="AlphaFoldDB" id="A0AA97D8Q4"/>
<accession>A0AA97D8Q4</accession>
<dbReference type="PANTHER" id="PTHR43744:SF8">
    <property type="entry name" value="SN-GLYCEROL-3-PHOSPHATE TRANSPORT SYSTEM PERMEASE PROTEIN UGPE"/>
    <property type="match status" value="1"/>
</dbReference>
<keyword evidence="3" id="KW-1003">Cell membrane</keyword>
<organism evidence="9 10">
    <name type="scientific">Caproicibacterium argilliputei</name>
    <dbReference type="NCBI Taxonomy" id="3030016"/>
    <lineage>
        <taxon>Bacteria</taxon>
        <taxon>Bacillati</taxon>
        <taxon>Bacillota</taxon>
        <taxon>Clostridia</taxon>
        <taxon>Eubacteriales</taxon>
        <taxon>Oscillospiraceae</taxon>
        <taxon>Caproicibacterium</taxon>
    </lineage>
</organism>
<keyword evidence="5 7" id="KW-1133">Transmembrane helix</keyword>
<dbReference type="KEGG" id="carl:PXC00_09980"/>
<dbReference type="SUPFAM" id="SSF161098">
    <property type="entry name" value="MetI-like"/>
    <property type="match status" value="1"/>
</dbReference>
<dbReference type="InterPro" id="IPR035906">
    <property type="entry name" value="MetI-like_sf"/>
</dbReference>
<sequence length="339" mass="38141">MSIPGCIAKIKEKPAAKARAEQSPQALAEKRLRTKRGFRAVAQVLQKIFVAIIFIGLSYVILSPLIGMISHSFMNISDYYNPLVYLFPTKPTLNNFTEVWEQLGCPGSLLYTLLYSFLLMLMQTFICGFVGYGFARFKFPGHNLLFALVILTFVVPVQTFMVPLYSQFRNFDFLGLFQQFAGGPVNLLGTPLPIFLMTLTGSGLRSGLFIYIFRQFFKGLPQEIEWAAFIDGAGPFYTYFVVMLPNASAAITTVLLFSFVWQYNDIFYASLFMDNSSLLANQISTLSDKIGTLLNLKDPNEVTLYVHAGITLVIVPLIIIYLFLQKRFMESIDRSGIVG</sequence>
<evidence type="ECO:0000256" key="4">
    <source>
        <dbReference type="ARBA" id="ARBA00022692"/>
    </source>
</evidence>
<evidence type="ECO:0000313" key="9">
    <source>
        <dbReference type="EMBL" id="WOC31537.1"/>
    </source>
</evidence>
<evidence type="ECO:0000256" key="1">
    <source>
        <dbReference type="ARBA" id="ARBA00004651"/>
    </source>
</evidence>
<comment type="similarity">
    <text evidence="7">Belongs to the binding-protein-dependent transport system permease family.</text>
</comment>
<keyword evidence="4 7" id="KW-0812">Transmembrane</keyword>
<evidence type="ECO:0000256" key="7">
    <source>
        <dbReference type="RuleBase" id="RU363032"/>
    </source>
</evidence>
<evidence type="ECO:0000259" key="8">
    <source>
        <dbReference type="PROSITE" id="PS50928"/>
    </source>
</evidence>
<feature type="transmembrane region" description="Helical" evidence="7">
    <location>
        <begin position="234"/>
        <end position="261"/>
    </location>
</feature>
<dbReference type="GO" id="GO:0055085">
    <property type="term" value="P:transmembrane transport"/>
    <property type="evidence" value="ECO:0007669"/>
    <property type="project" value="InterPro"/>
</dbReference>
<feature type="transmembrane region" description="Helical" evidence="7">
    <location>
        <begin position="40"/>
        <end position="62"/>
    </location>
</feature>
<feature type="transmembrane region" description="Helical" evidence="7">
    <location>
        <begin position="109"/>
        <end position="132"/>
    </location>
</feature>
<feature type="transmembrane region" description="Helical" evidence="7">
    <location>
        <begin position="194"/>
        <end position="213"/>
    </location>
</feature>
<gene>
    <name evidence="9" type="ORF">PXC00_09980</name>
</gene>
<keyword evidence="2 7" id="KW-0813">Transport</keyword>
<dbReference type="RefSeq" id="WP_275846436.1">
    <property type="nucleotide sequence ID" value="NZ_CP135996.1"/>
</dbReference>
<feature type="domain" description="ABC transmembrane type-1" evidence="8">
    <location>
        <begin position="109"/>
        <end position="323"/>
    </location>
</feature>
<dbReference type="CDD" id="cd06261">
    <property type="entry name" value="TM_PBP2"/>
    <property type="match status" value="1"/>
</dbReference>
<evidence type="ECO:0000313" key="10">
    <source>
        <dbReference type="Proteomes" id="UP001300604"/>
    </source>
</evidence>
<reference evidence="10" key="1">
    <citation type="submission" date="2024-06" db="EMBL/GenBank/DDBJ databases">
        <title>Caproicibacterium argilliputei sp. nov, a novel caproic acid producing anaerobic bacterium isolated from pit mud.</title>
        <authorList>
            <person name="Zeng C."/>
        </authorList>
    </citation>
    <scope>NUCLEOTIDE SEQUENCE [LARGE SCALE GENOMIC DNA]</scope>
    <source>
        <strain evidence="10">ZCY20-5</strain>
    </source>
</reference>
<dbReference type="GO" id="GO:0005886">
    <property type="term" value="C:plasma membrane"/>
    <property type="evidence" value="ECO:0007669"/>
    <property type="project" value="UniProtKB-SubCell"/>
</dbReference>
<reference evidence="10" key="3">
    <citation type="submission" date="2024-06" db="EMBL/GenBank/DDBJ databases">
        <authorList>
            <person name="Zeng C."/>
        </authorList>
    </citation>
    <scope>NUCLEOTIDE SEQUENCE [LARGE SCALE GENOMIC DNA]</scope>
    <source>
        <strain evidence="10">ZCY20-5</strain>
    </source>
</reference>